<dbReference type="AlphaFoldDB" id="A0A5P2CIV1"/>
<keyword evidence="1 6" id="KW-0732">Signal</keyword>
<dbReference type="GO" id="GO:0016787">
    <property type="term" value="F:hydrolase activity"/>
    <property type="evidence" value="ECO:0007669"/>
    <property type="project" value="UniProtKB-KW"/>
</dbReference>
<evidence type="ECO:0000313" key="8">
    <source>
        <dbReference type="Proteomes" id="UP000324015"/>
    </source>
</evidence>
<dbReference type="InterPro" id="IPR013517">
    <property type="entry name" value="FG-GAP"/>
</dbReference>
<dbReference type="SMART" id="SM00191">
    <property type="entry name" value="Int_alpha"/>
    <property type="match status" value="6"/>
</dbReference>
<feature type="region of interest" description="Disordered" evidence="5">
    <location>
        <begin position="426"/>
        <end position="472"/>
    </location>
</feature>
<feature type="chain" id="PRO_5024964459" description="Integrin-like protein" evidence="6">
    <location>
        <begin position="34"/>
        <end position="488"/>
    </location>
</feature>
<proteinExistence type="predicted"/>
<dbReference type="PANTHER" id="PTHR23221:SF7">
    <property type="entry name" value="PHOSPHATIDYLINOSITOL-GLYCAN-SPECIFIC PHOSPHOLIPASE D"/>
    <property type="match status" value="1"/>
</dbReference>
<evidence type="ECO:0000256" key="3">
    <source>
        <dbReference type="ARBA" id="ARBA00022801"/>
    </source>
</evidence>
<protein>
    <recommendedName>
        <fullName evidence="9">Integrin-like protein</fullName>
    </recommendedName>
</protein>
<dbReference type="InterPro" id="IPR028994">
    <property type="entry name" value="Integrin_alpha_N"/>
</dbReference>
<evidence type="ECO:0000313" key="7">
    <source>
        <dbReference type="EMBL" id="QES42792.1"/>
    </source>
</evidence>
<organism evidence="7 8">
    <name type="scientific">Streptomyces venezuelae</name>
    <dbReference type="NCBI Taxonomy" id="54571"/>
    <lineage>
        <taxon>Bacteria</taxon>
        <taxon>Bacillati</taxon>
        <taxon>Actinomycetota</taxon>
        <taxon>Actinomycetes</taxon>
        <taxon>Kitasatosporales</taxon>
        <taxon>Streptomycetaceae</taxon>
        <taxon>Streptomyces</taxon>
    </lineage>
</organism>
<dbReference type="PRINTS" id="PR01185">
    <property type="entry name" value="INTEGRINA"/>
</dbReference>
<evidence type="ECO:0000256" key="2">
    <source>
        <dbReference type="ARBA" id="ARBA00022737"/>
    </source>
</evidence>
<dbReference type="Pfam" id="PF01839">
    <property type="entry name" value="FG-GAP"/>
    <property type="match status" value="4"/>
</dbReference>
<dbReference type="RefSeq" id="WP_150185214.1">
    <property type="nucleotide sequence ID" value="NZ_CP029191.1"/>
</dbReference>
<evidence type="ECO:0008006" key="9">
    <source>
        <dbReference type="Google" id="ProtNLM"/>
    </source>
</evidence>
<accession>A0A5P2CIV1</accession>
<dbReference type="EMBL" id="CP029191">
    <property type="protein sequence ID" value="QES42792.1"/>
    <property type="molecule type" value="Genomic_DNA"/>
</dbReference>
<dbReference type="GO" id="GO:0007155">
    <property type="term" value="P:cell adhesion"/>
    <property type="evidence" value="ECO:0007669"/>
    <property type="project" value="InterPro"/>
</dbReference>
<feature type="signal peptide" evidence="6">
    <location>
        <begin position="1"/>
        <end position="33"/>
    </location>
</feature>
<reference evidence="7 8" key="1">
    <citation type="submission" date="2018-05" db="EMBL/GenBank/DDBJ databases">
        <title>Streptomyces venezuelae.</title>
        <authorList>
            <person name="Kim W."/>
            <person name="Lee N."/>
            <person name="Cho B.-K."/>
        </authorList>
    </citation>
    <scope>NUCLEOTIDE SEQUENCE [LARGE SCALE GENOMIC DNA]</scope>
    <source>
        <strain evidence="7 8">ATCC 14585</strain>
    </source>
</reference>
<keyword evidence="2" id="KW-0677">Repeat</keyword>
<keyword evidence="4" id="KW-0325">Glycoprotein</keyword>
<dbReference type="PANTHER" id="PTHR23221">
    <property type="entry name" value="GLYCOSYLPHOSPHATIDYLINOSITOL PHOSPHOLIPASE D"/>
    <property type="match status" value="1"/>
</dbReference>
<dbReference type="InterPro" id="IPR000413">
    <property type="entry name" value="Integrin_alpha"/>
</dbReference>
<dbReference type="Pfam" id="PF13517">
    <property type="entry name" value="FG-GAP_3"/>
    <property type="match status" value="1"/>
</dbReference>
<evidence type="ECO:0000256" key="6">
    <source>
        <dbReference type="SAM" id="SignalP"/>
    </source>
</evidence>
<dbReference type="InterPro" id="IPR013519">
    <property type="entry name" value="Int_alpha_beta-p"/>
</dbReference>
<gene>
    <name evidence="7" type="ORF">DEJ49_18970</name>
</gene>
<dbReference type="GO" id="GO:0008305">
    <property type="term" value="C:integrin complex"/>
    <property type="evidence" value="ECO:0007669"/>
    <property type="project" value="InterPro"/>
</dbReference>
<evidence type="ECO:0000256" key="1">
    <source>
        <dbReference type="ARBA" id="ARBA00022729"/>
    </source>
</evidence>
<keyword evidence="3" id="KW-0378">Hydrolase</keyword>
<dbReference type="PROSITE" id="PS51470">
    <property type="entry name" value="FG_GAP"/>
    <property type="match status" value="2"/>
</dbReference>
<dbReference type="Proteomes" id="UP000324015">
    <property type="component" value="Chromosome"/>
</dbReference>
<evidence type="ECO:0000256" key="4">
    <source>
        <dbReference type="ARBA" id="ARBA00023180"/>
    </source>
</evidence>
<name>A0A5P2CIV1_STRVZ</name>
<sequence length="488" mass="48247">MSTYARNHLLGAAALCAATALGVTGLTAGNAAAATPAAADAPSKIRGDYNGDGYVDLAVGVPSATVDGKAKAGYVNVVWGGASGLGKHGSTTVSQSTAGVPGTAEAGDGFGYAVASDDMNGDGYSDLIVGAPDEDTTVGLSVGTVAVVWGGANGFKGGFTAANGNFDSSQYGAQLATGDFDKDGDNDIAFNAHFDESSSVVVRPGPFTAGSPATLDRVTGWHFGGSTALVGGDFDGDGGDDLAVSYSGMEIGGTTVMNRASGQWKETWRTSDRTNTSLAAGDFDGDGTTDLAVGNVQPNPEVEETTCADRLGGAILTVYGKKDGALGDGGTACTTQDSPEVGGTAEADDNFGAHLAVGDLDGNGGADLIVGADAEAVGTARNAGTYWTLASAGAGKPFTGPAFSQNTAGVAGTAEADDHFGQSVATGDYNGDSRPDVAVGAPGEDSRKGGVWYAPSAKDGGPRPEVTSVTPGKLGLAGAREYGMVLGR</sequence>
<evidence type="ECO:0000256" key="5">
    <source>
        <dbReference type="SAM" id="MobiDB-lite"/>
    </source>
</evidence>
<dbReference type="Gene3D" id="2.130.10.130">
    <property type="entry name" value="Integrin alpha, N-terminal"/>
    <property type="match status" value="4"/>
</dbReference>
<dbReference type="SUPFAM" id="SSF69318">
    <property type="entry name" value="Integrin alpha N-terminal domain"/>
    <property type="match status" value="1"/>
</dbReference>